<sequence>MANTIIKLIIVRRIWYLFIYKKLQKIFYFNQNRNSNSNIPIDILIPATEKDLATLPCTIKSVRLYIKHPITTIYVIAPDSEKIKSVCSKEKCRYLNEDAILPITKKDIDYKVKDIDRSGWLFQQLLKLSGDKICTQEYFLVIDADTVLLKPHTFLIKNKTLFMYSDEYHLPYFKMYKKIVGVEANSCVSFVSHQMLFHKPKLYALKKKIEENTQSSWYSAIINNIDKNETSGFSEYETYGNFVLSNYPQNIKREYFFNISLNSKKIVELDRIAINLSKKYRSVSFHSYNR</sequence>
<gene>
    <name evidence="1" type="ORF">MSVAZ_2838</name>
</gene>
<organism evidence="1 2">
    <name type="scientific">Methanosarcina vacuolata Z-761</name>
    <dbReference type="NCBI Taxonomy" id="1434123"/>
    <lineage>
        <taxon>Archaea</taxon>
        <taxon>Methanobacteriati</taxon>
        <taxon>Methanobacteriota</taxon>
        <taxon>Stenosarchaea group</taxon>
        <taxon>Methanomicrobia</taxon>
        <taxon>Methanosarcinales</taxon>
        <taxon>Methanosarcinaceae</taxon>
        <taxon>Methanosarcina</taxon>
    </lineage>
</organism>
<reference evidence="1 2" key="1">
    <citation type="submission" date="2014-07" db="EMBL/GenBank/DDBJ databases">
        <title>Methanogenic archaea and the global carbon cycle.</title>
        <authorList>
            <person name="Henriksen J.R."/>
            <person name="Luke J."/>
            <person name="Reinhart S."/>
            <person name="Benedict M.N."/>
            <person name="Youngblut N.D."/>
            <person name="Metcalf M.E."/>
            <person name="Whitaker R.J."/>
            <person name="Metcalf W.W."/>
        </authorList>
    </citation>
    <scope>NUCLEOTIDE SEQUENCE [LARGE SCALE GENOMIC DNA]</scope>
    <source>
        <strain evidence="1 2">Z-761</strain>
    </source>
</reference>
<dbReference type="PATRIC" id="fig|1434123.4.peg.3486"/>
<dbReference type="GeneID" id="24811354"/>
<proteinExistence type="predicted"/>
<protein>
    <recommendedName>
        <fullName evidence="3">Nucleotide-diphospho-sugar transferase domain-containing protein</fullName>
    </recommendedName>
</protein>
<dbReference type="InterPro" id="IPR045499">
    <property type="entry name" value="DUF6492"/>
</dbReference>
<evidence type="ECO:0000313" key="2">
    <source>
        <dbReference type="Proteomes" id="UP000033096"/>
    </source>
</evidence>
<dbReference type="EMBL" id="CP009520">
    <property type="protein sequence ID" value="AKB45107.1"/>
    <property type="molecule type" value="Genomic_DNA"/>
</dbReference>
<dbReference type="AlphaFoldDB" id="A0A0E3Q7Z8"/>
<dbReference type="Proteomes" id="UP000033096">
    <property type="component" value="Chromosome"/>
</dbReference>
<dbReference type="RefSeq" id="WP_198146754.1">
    <property type="nucleotide sequence ID" value="NZ_CP009520.1"/>
</dbReference>
<accession>A0A0E3Q7Z8</accession>
<dbReference type="Pfam" id="PF20102">
    <property type="entry name" value="DUF6492"/>
    <property type="match status" value="1"/>
</dbReference>
<evidence type="ECO:0008006" key="3">
    <source>
        <dbReference type="Google" id="ProtNLM"/>
    </source>
</evidence>
<dbReference type="KEGG" id="mvc:MSVAZ_2838"/>
<dbReference type="HOGENOM" id="CLU_958516_0_0_2"/>
<keyword evidence="2" id="KW-1185">Reference proteome</keyword>
<name>A0A0E3Q7Z8_9EURY</name>
<evidence type="ECO:0000313" key="1">
    <source>
        <dbReference type="EMBL" id="AKB45107.1"/>
    </source>
</evidence>
<dbReference type="STRING" id="1434123.MSVAZ_2838"/>